<comment type="caution">
    <text evidence="1">The sequence shown here is derived from an EMBL/GenBank/DDBJ whole genome shotgun (WGS) entry which is preliminary data.</text>
</comment>
<dbReference type="EMBL" id="JAHRIP010047092">
    <property type="protein sequence ID" value="MEQ2298118.1"/>
    <property type="molecule type" value="Genomic_DNA"/>
</dbReference>
<accession>A0ABV0YW67</accession>
<organism evidence="1 2">
    <name type="scientific">Ameca splendens</name>
    <dbReference type="NCBI Taxonomy" id="208324"/>
    <lineage>
        <taxon>Eukaryota</taxon>
        <taxon>Metazoa</taxon>
        <taxon>Chordata</taxon>
        <taxon>Craniata</taxon>
        <taxon>Vertebrata</taxon>
        <taxon>Euteleostomi</taxon>
        <taxon>Actinopterygii</taxon>
        <taxon>Neopterygii</taxon>
        <taxon>Teleostei</taxon>
        <taxon>Neoteleostei</taxon>
        <taxon>Acanthomorphata</taxon>
        <taxon>Ovalentaria</taxon>
        <taxon>Atherinomorphae</taxon>
        <taxon>Cyprinodontiformes</taxon>
        <taxon>Goodeidae</taxon>
        <taxon>Ameca</taxon>
    </lineage>
</organism>
<keyword evidence="2" id="KW-1185">Reference proteome</keyword>
<protein>
    <submittedName>
        <fullName evidence="1">Uncharacterized protein</fullName>
    </submittedName>
</protein>
<reference evidence="1 2" key="1">
    <citation type="submission" date="2021-06" db="EMBL/GenBank/DDBJ databases">
        <authorList>
            <person name="Palmer J.M."/>
        </authorList>
    </citation>
    <scope>NUCLEOTIDE SEQUENCE [LARGE SCALE GENOMIC DNA]</scope>
    <source>
        <strain evidence="1 2">AS_MEX2019</strain>
        <tissue evidence="1">Muscle</tissue>
    </source>
</reference>
<gene>
    <name evidence="1" type="ORF">AMECASPLE_001927</name>
</gene>
<sequence>MLLLLSLAGFFCYCSMPVNLLHSICSVFFMACIHQYIFNLMYQEEAARMLEFIQRYFIGINPERGTKATLSKILSKKTVKVEQTEGASVNPRVSTPEELH</sequence>
<name>A0ABV0YW67_9TELE</name>
<dbReference type="Proteomes" id="UP001469553">
    <property type="component" value="Unassembled WGS sequence"/>
</dbReference>
<evidence type="ECO:0000313" key="1">
    <source>
        <dbReference type="EMBL" id="MEQ2298118.1"/>
    </source>
</evidence>
<proteinExistence type="predicted"/>
<evidence type="ECO:0000313" key="2">
    <source>
        <dbReference type="Proteomes" id="UP001469553"/>
    </source>
</evidence>